<evidence type="ECO:0000256" key="4">
    <source>
        <dbReference type="ARBA" id="ARBA00023239"/>
    </source>
</evidence>
<dbReference type="Pfam" id="PF01081">
    <property type="entry name" value="Aldolase"/>
    <property type="match status" value="1"/>
</dbReference>
<evidence type="ECO:0000313" key="7">
    <source>
        <dbReference type="Proteomes" id="UP000307430"/>
    </source>
</evidence>
<dbReference type="NCBIfam" id="NF006600">
    <property type="entry name" value="PRK09140.1"/>
    <property type="match status" value="1"/>
</dbReference>
<gene>
    <name evidence="6" type="ORF">FE839_17785</name>
</gene>
<comment type="caution">
    <text evidence="6">The sequence shown here is derived from an EMBL/GenBank/DDBJ whole genome shotgun (WGS) entry which is preliminary data.</text>
</comment>
<sequence>MHNGEIRMGLTSCIKKHGLIAILRGIKTYEVQEIGRALYEEGFRLIEVPLNSPTPYDSIQQLRQALPTDCTIGAGTVMTSEQVKRIKHAGGQLIVMPHSDCAVITAAKKAGLLCTPGAATLTEAFAAIGHGADAIKVFPAEQITPAVIKAWRAVVPSQIPLLPVGGITPEKMPDYLSAGADGFGLGGALYKPGDSANDVRQAARRFISTWQPHAR</sequence>
<evidence type="ECO:0000256" key="1">
    <source>
        <dbReference type="ARBA" id="ARBA00004761"/>
    </source>
</evidence>
<dbReference type="Proteomes" id="UP000307430">
    <property type="component" value="Unassembled WGS sequence"/>
</dbReference>
<evidence type="ECO:0000256" key="5">
    <source>
        <dbReference type="ARBA" id="ARBA00023277"/>
    </source>
</evidence>
<name>A0A5R9LEK2_9ENTR</name>
<dbReference type="Gene3D" id="3.20.20.70">
    <property type="entry name" value="Aldolase class I"/>
    <property type="match status" value="1"/>
</dbReference>
<protein>
    <submittedName>
        <fullName evidence="6">2-dehydro-3-deoxy-6-phosphogalactonate aldolase</fullName>
    </submittedName>
</protein>
<dbReference type="AlphaFoldDB" id="A0A5R9LEK2"/>
<dbReference type="EMBL" id="VCHQ01000025">
    <property type="protein sequence ID" value="TLV12798.1"/>
    <property type="molecule type" value="Genomic_DNA"/>
</dbReference>
<comment type="subunit">
    <text evidence="3">Homotrimer.</text>
</comment>
<organism evidence="6 7">
    <name type="scientific">Klebsiella indica</name>
    <dbReference type="NCBI Taxonomy" id="2582917"/>
    <lineage>
        <taxon>Bacteria</taxon>
        <taxon>Pseudomonadati</taxon>
        <taxon>Pseudomonadota</taxon>
        <taxon>Gammaproteobacteria</taxon>
        <taxon>Enterobacterales</taxon>
        <taxon>Enterobacteriaceae</taxon>
        <taxon>Klebsiella/Raoultella group</taxon>
        <taxon>Klebsiella</taxon>
    </lineage>
</organism>
<dbReference type="PANTHER" id="PTHR30246:SF1">
    <property type="entry name" value="2-DEHYDRO-3-DEOXY-6-PHOSPHOGALACTONATE ALDOLASE-RELATED"/>
    <property type="match status" value="1"/>
</dbReference>
<evidence type="ECO:0000256" key="3">
    <source>
        <dbReference type="ARBA" id="ARBA00011233"/>
    </source>
</evidence>
<dbReference type="SUPFAM" id="SSF51569">
    <property type="entry name" value="Aldolase"/>
    <property type="match status" value="1"/>
</dbReference>
<dbReference type="GO" id="GO:0016829">
    <property type="term" value="F:lyase activity"/>
    <property type="evidence" value="ECO:0007669"/>
    <property type="project" value="UniProtKB-KW"/>
</dbReference>
<keyword evidence="4" id="KW-0456">Lyase</keyword>
<dbReference type="CDD" id="cd00452">
    <property type="entry name" value="KDPG_aldolase"/>
    <property type="match status" value="1"/>
</dbReference>
<reference evidence="6 7" key="1">
    <citation type="submission" date="2019-05" db="EMBL/GenBank/DDBJ databases">
        <title>Genome sequence of Klebsiella sp strain TOUT106.</title>
        <authorList>
            <person name="Rahi P."/>
            <person name="Chaudhari D."/>
        </authorList>
    </citation>
    <scope>NUCLEOTIDE SEQUENCE [LARGE SCALE GENOMIC DNA]</scope>
    <source>
        <strain evidence="6 7">TOUT106</strain>
    </source>
</reference>
<dbReference type="InterPro" id="IPR013785">
    <property type="entry name" value="Aldolase_TIM"/>
</dbReference>
<dbReference type="InterPro" id="IPR000887">
    <property type="entry name" value="Aldlse_KDPG_KHG"/>
</dbReference>
<evidence type="ECO:0000256" key="2">
    <source>
        <dbReference type="ARBA" id="ARBA00006906"/>
    </source>
</evidence>
<evidence type="ECO:0000313" key="6">
    <source>
        <dbReference type="EMBL" id="TLV12798.1"/>
    </source>
</evidence>
<dbReference type="PANTHER" id="PTHR30246">
    <property type="entry name" value="2-KETO-3-DEOXY-6-PHOSPHOGLUCONATE ALDOLASE"/>
    <property type="match status" value="1"/>
</dbReference>
<keyword evidence="7" id="KW-1185">Reference proteome</keyword>
<keyword evidence="5" id="KW-0119">Carbohydrate metabolism</keyword>
<comment type="pathway">
    <text evidence="1">Carbohydrate acid metabolism.</text>
</comment>
<proteinExistence type="inferred from homology"/>
<accession>A0A5R9LEK2</accession>
<comment type="similarity">
    <text evidence="2">Belongs to the KHG/KDPG aldolase family.</text>
</comment>